<dbReference type="Proteomes" id="UP000295157">
    <property type="component" value="Unassembled WGS sequence"/>
</dbReference>
<evidence type="ECO:0000313" key="2">
    <source>
        <dbReference type="Proteomes" id="UP000295157"/>
    </source>
</evidence>
<organism evidence="1 2">
    <name type="scientific">Nonomuraea longispora</name>
    <dbReference type="NCBI Taxonomy" id="1848320"/>
    <lineage>
        <taxon>Bacteria</taxon>
        <taxon>Bacillati</taxon>
        <taxon>Actinomycetota</taxon>
        <taxon>Actinomycetes</taxon>
        <taxon>Streptosporangiales</taxon>
        <taxon>Streptosporangiaceae</taxon>
        <taxon>Nonomuraea</taxon>
    </lineage>
</organism>
<sequence>MKQRIALKMTRTTTSSGEAIETNAPRADHGLNHLAIVRAFYLDLAEWAMDDPARWGVWAA</sequence>
<evidence type="ECO:0000313" key="1">
    <source>
        <dbReference type="EMBL" id="TDB99749.1"/>
    </source>
</evidence>
<dbReference type="AlphaFoldDB" id="A0A4R4MYX7"/>
<comment type="caution">
    <text evidence="1">The sequence shown here is derived from an EMBL/GenBank/DDBJ whole genome shotgun (WGS) entry which is preliminary data.</text>
</comment>
<proteinExistence type="predicted"/>
<reference evidence="1 2" key="1">
    <citation type="submission" date="2019-02" db="EMBL/GenBank/DDBJ databases">
        <title>Draft genome sequences of novel Actinobacteria.</title>
        <authorList>
            <person name="Sahin N."/>
            <person name="Ay H."/>
            <person name="Saygin H."/>
        </authorList>
    </citation>
    <scope>NUCLEOTIDE SEQUENCE [LARGE SCALE GENOMIC DNA]</scope>
    <source>
        <strain evidence="1 2">KC201</strain>
    </source>
</reference>
<keyword evidence="2" id="KW-1185">Reference proteome</keyword>
<accession>A0A4R4MYX7</accession>
<dbReference type="EMBL" id="SMJZ01000212">
    <property type="protein sequence ID" value="TDB99749.1"/>
    <property type="molecule type" value="Genomic_DNA"/>
</dbReference>
<protein>
    <submittedName>
        <fullName evidence="1">Uncharacterized protein</fullName>
    </submittedName>
</protein>
<name>A0A4R4MYX7_9ACTN</name>
<gene>
    <name evidence="1" type="ORF">E1267_36640</name>
</gene>